<dbReference type="PANTHER" id="PTHR10488:SF1">
    <property type="entry name" value="GLYCINE AMIDINOTRANSFERASE, MITOCHONDRIAL"/>
    <property type="match status" value="1"/>
</dbReference>
<dbReference type="PANTHER" id="PTHR10488">
    <property type="entry name" value="GLYCINE AMIDINOTRANSFERASE, MITOCHONDRIAL"/>
    <property type="match status" value="1"/>
</dbReference>
<keyword evidence="2 3" id="KW-0808">Transferase</keyword>
<comment type="caution">
    <text evidence="3">The sequence shown here is derived from an EMBL/GenBank/DDBJ whole genome shotgun (WGS) entry which is preliminary data.</text>
</comment>
<comment type="similarity">
    <text evidence="1">Belongs to the amidinotransferase family.</text>
</comment>
<protein>
    <submittedName>
        <fullName evidence="3">Amidinotransferase</fullName>
    </submittedName>
</protein>
<evidence type="ECO:0000256" key="1">
    <source>
        <dbReference type="ARBA" id="ARBA00006943"/>
    </source>
</evidence>
<reference evidence="4" key="1">
    <citation type="submission" date="2016-06" db="EMBL/GenBank/DDBJ databases">
        <authorList>
            <person name="Sutton G."/>
            <person name="Brinkac L."/>
            <person name="Sanka R."/>
            <person name="Adams M."/>
            <person name="Lau E."/>
            <person name="Sam S."/>
            <person name="Sreng N."/>
            <person name="Him V."/>
            <person name="Kerleguer A."/>
            <person name="Cheng S."/>
        </authorList>
    </citation>
    <scope>NUCLEOTIDE SEQUENCE [LARGE SCALE GENOMIC DNA]</scope>
    <source>
        <strain evidence="4">E1876</strain>
    </source>
</reference>
<dbReference type="GO" id="GO:0015067">
    <property type="term" value="F:amidinotransferase activity"/>
    <property type="evidence" value="ECO:0007669"/>
    <property type="project" value="InterPro"/>
</dbReference>
<gene>
    <name evidence="3" type="ORF">A5710_19765</name>
</gene>
<dbReference type="Gene3D" id="3.75.10.10">
    <property type="entry name" value="L-arginine/glycine Amidinotransferase, Chain A"/>
    <property type="match status" value="1"/>
</dbReference>
<proteinExistence type="inferred from homology"/>
<dbReference type="Pfam" id="PF02274">
    <property type="entry name" value="ADI"/>
    <property type="match status" value="1"/>
</dbReference>
<dbReference type="SUPFAM" id="SSF55909">
    <property type="entry name" value="Pentein"/>
    <property type="match status" value="1"/>
</dbReference>
<evidence type="ECO:0000313" key="4">
    <source>
        <dbReference type="Proteomes" id="UP000093943"/>
    </source>
</evidence>
<accession>A0A1A2NTX1</accession>
<dbReference type="OrthoDB" id="258252at2"/>
<dbReference type="EMBL" id="LZKG01000066">
    <property type="protein sequence ID" value="OBI30785.1"/>
    <property type="molecule type" value="Genomic_DNA"/>
</dbReference>
<evidence type="ECO:0000313" key="3">
    <source>
        <dbReference type="EMBL" id="OBI30785.1"/>
    </source>
</evidence>
<dbReference type="RefSeq" id="WP_064921659.1">
    <property type="nucleotide sequence ID" value="NZ_LZJK01000074.1"/>
</dbReference>
<dbReference type="InterPro" id="IPR033195">
    <property type="entry name" value="AmidinoTrfase"/>
</dbReference>
<evidence type="ECO:0000256" key="2">
    <source>
        <dbReference type="ARBA" id="ARBA00022679"/>
    </source>
</evidence>
<name>A0A1A2NTX1_MYCSD</name>
<dbReference type="Proteomes" id="UP000093943">
    <property type="component" value="Unassembled WGS sequence"/>
</dbReference>
<sequence>MSENPPVFVESEFAPLRTVVLAQSELALPEHIPVSELAFLPPGESENVSGGQDFGIAHPQRQRAWEQERENFAAVLRRYGVEVLRPRMLTAAEKSAHDGYANFFVRDPFFTVGNVVIEGSVRFRHRRREIFPVRDIMLERVYPAACSYLAVPVPEITADDDATLGPGPFLEGGDVLVLGKHVFVGTSGLASNDLGARWLEKLLGAQGYTVEVVRLNRQILHLDCALGLIRDGLMVVCEEALLDGVPEPLASWDRISVSLPQAKELITNGLPISPDVYVTDPAFGGVGDQLKRRGVTVEYVDFRVSRSLGGAFRCSTQPLLRRS</sequence>
<dbReference type="AlphaFoldDB" id="A0A1A2NTX1"/>
<organism evidence="3 4">
    <name type="scientific">Mycolicibacter sinensis (strain JDM601)</name>
    <name type="common">Mycobacterium sinense</name>
    <dbReference type="NCBI Taxonomy" id="875328"/>
    <lineage>
        <taxon>Bacteria</taxon>
        <taxon>Bacillati</taxon>
        <taxon>Actinomycetota</taxon>
        <taxon>Actinomycetes</taxon>
        <taxon>Mycobacteriales</taxon>
        <taxon>Mycobacteriaceae</taxon>
        <taxon>Mycolicibacter</taxon>
    </lineage>
</organism>